<feature type="transmembrane region" description="Helical" evidence="9">
    <location>
        <begin position="74"/>
        <end position="96"/>
    </location>
</feature>
<dbReference type="HOGENOM" id="CLU_029688_1_0_6"/>
<keyword evidence="4 8" id="KW-0762">Sugar transport</keyword>
<evidence type="ECO:0000256" key="5">
    <source>
        <dbReference type="ARBA" id="ARBA00022692"/>
    </source>
</evidence>
<dbReference type="AlphaFoldDB" id="W8UD00"/>
<dbReference type="EMBL" id="CP006918">
    <property type="protein sequence ID" value="AHM77804.1"/>
    <property type="molecule type" value="Genomic_DNA"/>
</dbReference>
<sequence length="489" mass="53612">MGYHCARCERCHRTIFAWRLCFGMPKVSGCSPGRNKPFTLRYSFMALQDKLIDALGRFATTFNSYRYIMAIKSAFITLMPVIIVGAFSVLISNMVLDPKNGLASFSSLSFLAALKPITSALNYATLNFLNIGAVFLIGIELGRINGIKSLFPGLLAVICFICVTPTTVEMMVDGQMHVVKDVLLRQFSDTRSLFLGMFIAILSVEIYCWLEGRKGLKIKMPDTVPPNVSASFSALIPAIITTTAIATFGFLFHQLTGMYLYDAVYQVVQQPLERVVQSLPGILLLMFVAQLFWVIGIHGNQMIKPIREPLLLGAITVNMSAFEQGKEVPNIITMPFWDVYMSIGGSGLTIGLLIAVMIATRRKEMKEIAKLSIGPGLFNINEPVIFGMPIMLNPILAIPFIITPLVTGSIGYFATLTGFAGKAVVMVPWTTPPLINAWLSTAGSMGAVVTQLICIVVAVLIYLPFVKIVSRRADAAQRQVDNQQTANPV</sequence>
<feature type="transmembrane region" description="Helical" evidence="9">
    <location>
        <begin position="150"/>
        <end position="172"/>
    </location>
</feature>
<evidence type="ECO:0000256" key="8">
    <source>
        <dbReference type="PIRNR" id="PIRNR006351"/>
    </source>
</evidence>
<dbReference type="GO" id="GO:0009401">
    <property type="term" value="P:phosphoenolpyruvate-dependent sugar phosphotransferase system"/>
    <property type="evidence" value="ECO:0007669"/>
    <property type="project" value="InterPro"/>
</dbReference>
<feature type="transmembrane region" description="Helical" evidence="9">
    <location>
        <begin position="275"/>
        <end position="297"/>
    </location>
</feature>
<evidence type="ECO:0000313" key="11">
    <source>
        <dbReference type="EMBL" id="AHM77804.1"/>
    </source>
</evidence>
<evidence type="ECO:0000256" key="1">
    <source>
        <dbReference type="ARBA" id="ARBA00004651"/>
    </source>
</evidence>
<dbReference type="GO" id="GO:0008982">
    <property type="term" value="F:protein-N(PI)-phosphohistidine-sugar phosphotransferase activity"/>
    <property type="evidence" value="ECO:0007669"/>
    <property type="project" value="UniProtKB-UniRule"/>
</dbReference>
<organism evidence="11 12">
    <name type="scientific">Klebsiella pneumoniae 30684/NJST258_2</name>
    <dbReference type="NCBI Taxonomy" id="1420013"/>
    <lineage>
        <taxon>Bacteria</taxon>
        <taxon>Pseudomonadati</taxon>
        <taxon>Pseudomonadota</taxon>
        <taxon>Gammaproteobacteria</taxon>
        <taxon>Enterobacterales</taxon>
        <taxon>Enterobacteriaceae</taxon>
        <taxon>Klebsiella/Raoultella group</taxon>
        <taxon>Klebsiella</taxon>
        <taxon>Klebsiella pneumoniae complex</taxon>
    </lineage>
</organism>
<proteinExistence type="predicted"/>
<feature type="transmembrane region" description="Helical" evidence="9">
    <location>
        <begin position="192"/>
        <end position="210"/>
    </location>
</feature>
<evidence type="ECO:0000256" key="3">
    <source>
        <dbReference type="ARBA" id="ARBA00022475"/>
    </source>
</evidence>
<dbReference type="Pfam" id="PF02378">
    <property type="entry name" value="PTS_EIIC"/>
    <property type="match status" value="1"/>
</dbReference>
<dbReference type="InterPro" id="IPR004796">
    <property type="entry name" value="PTS_IIC_cello"/>
</dbReference>
<dbReference type="KEGG" id="kps:KPNJ2_01024"/>
<evidence type="ECO:0000256" key="6">
    <source>
        <dbReference type="ARBA" id="ARBA00022989"/>
    </source>
</evidence>
<feature type="domain" description="PTS EIIC type-3" evidence="10">
    <location>
        <begin position="51"/>
        <end position="465"/>
    </location>
</feature>
<protein>
    <recommendedName>
        <fullName evidence="8">Permease IIC component</fullName>
    </recommendedName>
</protein>
<dbReference type="GO" id="GO:0005886">
    <property type="term" value="C:plasma membrane"/>
    <property type="evidence" value="ECO:0007669"/>
    <property type="project" value="UniProtKB-SubCell"/>
</dbReference>
<dbReference type="PROSITE" id="PS51105">
    <property type="entry name" value="PTS_EIIC_TYPE_3"/>
    <property type="match status" value="1"/>
</dbReference>
<feature type="transmembrane region" description="Helical" evidence="9">
    <location>
        <begin position="231"/>
        <end position="255"/>
    </location>
</feature>
<keyword evidence="3 8" id="KW-1003">Cell membrane</keyword>
<reference evidence="11 12" key="1">
    <citation type="journal article" date="2014" name="Proc. Natl. Acad. Sci. U.S.A.">
        <title>Molecular dissection of the evolution of carbapenem-resistant multilocus sequence type 258 Klebsiella pneumoniae.</title>
        <authorList>
            <person name="Deleo F.R."/>
            <person name="Chen L."/>
            <person name="Porcella S.F."/>
            <person name="Martens C.A."/>
            <person name="Kobayashi S.D."/>
            <person name="Porter A.R."/>
            <person name="Chavda K.D."/>
            <person name="Jacobs M.R."/>
            <person name="Mathema B."/>
            <person name="Olsen R.J."/>
            <person name="Bonomo R.A."/>
            <person name="Musser J.M."/>
            <person name="Kreiswirth B.N."/>
        </authorList>
    </citation>
    <scope>NUCLEOTIDE SEQUENCE [LARGE SCALE GENOMIC DNA]</scope>
    <source>
        <strain evidence="11">30684/NJST258_2</strain>
    </source>
</reference>
<evidence type="ECO:0000313" key="12">
    <source>
        <dbReference type="Proteomes" id="UP000019586"/>
    </source>
</evidence>
<keyword evidence="5 9" id="KW-0812">Transmembrane</keyword>
<dbReference type="InterPro" id="IPR004501">
    <property type="entry name" value="PTS_EIIC_3"/>
</dbReference>
<keyword evidence="2 8" id="KW-0813">Transport</keyword>
<evidence type="ECO:0000256" key="4">
    <source>
        <dbReference type="ARBA" id="ARBA00022597"/>
    </source>
</evidence>
<feature type="transmembrane region" description="Helical" evidence="9">
    <location>
        <begin position="337"/>
        <end position="360"/>
    </location>
</feature>
<dbReference type="NCBIfam" id="TIGR00410">
    <property type="entry name" value="lacE"/>
    <property type="match status" value="1"/>
</dbReference>
<evidence type="ECO:0000256" key="2">
    <source>
        <dbReference type="ARBA" id="ARBA00022448"/>
    </source>
</evidence>
<dbReference type="InterPro" id="IPR003352">
    <property type="entry name" value="PTS_EIIC"/>
</dbReference>
<dbReference type="PANTHER" id="PTHR33989">
    <property type="match status" value="1"/>
</dbReference>
<accession>W8UD00</accession>
<dbReference type="PIRSF" id="PIRSF006351">
    <property type="entry name" value="PTS_EIIC-Cellobiose"/>
    <property type="match status" value="1"/>
</dbReference>
<evidence type="ECO:0000256" key="9">
    <source>
        <dbReference type="SAM" id="Phobius"/>
    </source>
</evidence>
<name>W8UD00_KLEPN</name>
<gene>
    <name evidence="11" type="ORF">KPNJ2_01024</name>
</gene>
<dbReference type="PANTHER" id="PTHR33989:SF4">
    <property type="entry name" value="PTS SYSTEM N,N'-DIACETYLCHITOBIOSE-SPECIFIC EIIC COMPONENT"/>
    <property type="match status" value="1"/>
</dbReference>
<keyword evidence="11" id="KW-0808">Transferase</keyword>
<keyword evidence="7 8" id="KW-0472">Membrane</keyword>
<dbReference type="InterPro" id="IPR051088">
    <property type="entry name" value="PTS_Sugar-EIIC/EIIB"/>
</dbReference>
<evidence type="ECO:0000256" key="7">
    <source>
        <dbReference type="ARBA" id="ARBA00023136"/>
    </source>
</evidence>
<comment type="subcellular location">
    <subcellularLocation>
        <location evidence="1">Cell membrane</location>
        <topology evidence="1">Multi-pass membrane protein</topology>
    </subcellularLocation>
</comment>
<feature type="transmembrane region" description="Helical" evidence="9">
    <location>
        <begin position="435"/>
        <end position="463"/>
    </location>
</feature>
<dbReference type="Proteomes" id="UP000019586">
    <property type="component" value="Chromosome"/>
</dbReference>
<keyword evidence="6 9" id="KW-1133">Transmembrane helix</keyword>
<comment type="function">
    <text evidence="8">The phosphoenolpyruvate-dependent sugar phosphotransferase system (PTS), a major carbohydrate active -transport system, catalyzes the phosphorylation of incoming sugar substrates concomitant with their translocation across the cell membrane.</text>
</comment>
<evidence type="ECO:0000259" key="10">
    <source>
        <dbReference type="PROSITE" id="PS51105"/>
    </source>
</evidence>
<feature type="transmembrane region" description="Helical" evidence="9">
    <location>
        <begin position="116"/>
        <end position="138"/>
    </location>
</feature>
<dbReference type="PATRIC" id="fig|1420013.3.peg.978"/>